<dbReference type="PANTHER" id="PTHR34981:SF1">
    <property type="entry name" value="CELL DIVISION PROTEIN ZAPA"/>
    <property type="match status" value="1"/>
</dbReference>
<evidence type="ECO:0000256" key="9">
    <source>
        <dbReference type="ARBA" id="ARBA00033158"/>
    </source>
</evidence>
<dbReference type="Pfam" id="PF05164">
    <property type="entry name" value="ZapA"/>
    <property type="match status" value="1"/>
</dbReference>
<dbReference type="InterPro" id="IPR036192">
    <property type="entry name" value="Cell_div_ZapA-like_sf"/>
</dbReference>
<dbReference type="InterPro" id="IPR007838">
    <property type="entry name" value="Cell_div_ZapA-like"/>
</dbReference>
<dbReference type="SUPFAM" id="SSF102829">
    <property type="entry name" value="Cell division protein ZapA-like"/>
    <property type="match status" value="1"/>
</dbReference>
<organism evidence="11 12">
    <name type="scientific">Methylobacterium brachiatum</name>
    <dbReference type="NCBI Taxonomy" id="269660"/>
    <lineage>
        <taxon>Bacteria</taxon>
        <taxon>Pseudomonadati</taxon>
        <taxon>Pseudomonadota</taxon>
        <taxon>Alphaproteobacteria</taxon>
        <taxon>Hyphomicrobiales</taxon>
        <taxon>Methylobacteriaceae</taxon>
        <taxon>Methylobacterium</taxon>
    </lineage>
</organism>
<dbReference type="Proteomes" id="UP001432995">
    <property type="component" value="Unassembled WGS sequence"/>
</dbReference>
<dbReference type="InterPro" id="IPR053712">
    <property type="entry name" value="Bac_CellDiv_Activator"/>
</dbReference>
<dbReference type="RefSeq" id="WP_350379134.1">
    <property type="nucleotide sequence ID" value="NZ_JBELQD010000014.1"/>
</dbReference>
<evidence type="ECO:0000256" key="2">
    <source>
        <dbReference type="ARBA" id="ARBA00015195"/>
    </source>
</evidence>
<keyword evidence="5" id="KW-0717">Septation</keyword>
<dbReference type="GO" id="GO:0051301">
    <property type="term" value="P:cell division"/>
    <property type="evidence" value="ECO:0007669"/>
    <property type="project" value="UniProtKB-KW"/>
</dbReference>
<comment type="subunit">
    <text evidence="8">Homodimer. Interacts with FtsZ.</text>
</comment>
<evidence type="ECO:0000256" key="10">
    <source>
        <dbReference type="SAM" id="Coils"/>
    </source>
</evidence>
<dbReference type="PANTHER" id="PTHR34981">
    <property type="entry name" value="CELL DIVISION PROTEIN ZAPA"/>
    <property type="match status" value="1"/>
</dbReference>
<evidence type="ECO:0000256" key="5">
    <source>
        <dbReference type="ARBA" id="ARBA00023210"/>
    </source>
</evidence>
<keyword evidence="3" id="KW-0963">Cytoplasm</keyword>
<evidence type="ECO:0000313" key="12">
    <source>
        <dbReference type="Proteomes" id="UP001432995"/>
    </source>
</evidence>
<accession>A0ABV1R429</accession>
<keyword evidence="6" id="KW-0131">Cell cycle</keyword>
<comment type="subcellular location">
    <subcellularLocation>
        <location evidence="1">Cytoplasm</location>
    </subcellularLocation>
</comment>
<evidence type="ECO:0000256" key="8">
    <source>
        <dbReference type="ARBA" id="ARBA00026068"/>
    </source>
</evidence>
<comment type="function">
    <text evidence="7">Activator of cell division through the inhibition of FtsZ GTPase activity, therefore promoting FtsZ assembly into bundles of protofilaments necessary for the formation of the division Z ring. It is recruited early at mid-cell but it is not essential for cell division.</text>
</comment>
<comment type="caution">
    <text evidence="11">The sequence shown here is derived from an EMBL/GenBank/DDBJ whole genome shotgun (WGS) entry which is preliminary data.</text>
</comment>
<evidence type="ECO:0000256" key="3">
    <source>
        <dbReference type="ARBA" id="ARBA00022490"/>
    </source>
</evidence>
<dbReference type="EMBL" id="JBELQD010000014">
    <property type="protein sequence ID" value="MER2289482.1"/>
    <property type="molecule type" value="Genomic_DNA"/>
</dbReference>
<protein>
    <recommendedName>
        <fullName evidence="2">Cell division protein ZapA</fullName>
    </recommendedName>
    <alternativeName>
        <fullName evidence="9">Z ring-associated protein ZapA</fullName>
    </alternativeName>
</protein>
<dbReference type="Gene3D" id="6.10.250.790">
    <property type="match status" value="1"/>
</dbReference>
<gene>
    <name evidence="11" type="primary">zapA</name>
    <name evidence="11" type="ORF">ABS770_14530</name>
</gene>
<keyword evidence="10" id="KW-0175">Coiled coil</keyword>
<name>A0ABV1R429_9HYPH</name>
<evidence type="ECO:0000313" key="11">
    <source>
        <dbReference type="EMBL" id="MER2289482.1"/>
    </source>
</evidence>
<reference evidence="11" key="1">
    <citation type="submission" date="2024-06" db="EMBL/GenBank/DDBJ databases">
        <authorList>
            <person name="Campbell A.G."/>
        </authorList>
    </citation>
    <scope>NUCLEOTIDE SEQUENCE</scope>
    <source>
        <strain evidence="11">EM17</strain>
    </source>
</reference>
<proteinExistence type="predicted"/>
<keyword evidence="4 11" id="KW-0132">Cell division</keyword>
<evidence type="ECO:0000256" key="7">
    <source>
        <dbReference type="ARBA" id="ARBA00024910"/>
    </source>
</evidence>
<feature type="coiled-coil region" evidence="10">
    <location>
        <begin position="56"/>
        <end position="95"/>
    </location>
</feature>
<keyword evidence="12" id="KW-1185">Reference proteome</keyword>
<evidence type="ECO:0000256" key="1">
    <source>
        <dbReference type="ARBA" id="ARBA00004496"/>
    </source>
</evidence>
<sequence length="131" mass="13700">MPQINVTIDGKLYRMACGAGEEEHLTGLAESLGTRIGEMRKSFGEIGDMRLQVMAALTIADELAELRARHAALEAETAELRKAAEAAERNRAEDAARAADGIGRAAERIGQLADALGGSGVGKGGVAREVV</sequence>
<evidence type="ECO:0000256" key="6">
    <source>
        <dbReference type="ARBA" id="ARBA00023306"/>
    </source>
</evidence>
<evidence type="ECO:0000256" key="4">
    <source>
        <dbReference type="ARBA" id="ARBA00022618"/>
    </source>
</evidence>